<evidence type="ECO:0000256" key="1">
    <source>
        <dbReference type="ARBA" id="ARBA00022801"/>
    </source>
</evidence>
<dbReference type="Proteomes" id="UP000036356">
    <property type="component" value="Unassembled WGS sequence"/>
</dbReference>
<dbReference type="Gene3D" id="3.40.720.10">
    <property type="entry name" value="Alkaline Phosphatase, subunit A"/>
    <property type="match status" value="2"/>
</dbReference>
<comment type="caution">
    <text evidence="4">The sequence shown here is derived from an EMBL/GenBank/DDBJ whole genome shotgun (WGS) entry which is preliminary data.</text>
</comment>
<name>A0A0J1FM20_9FIRM</name>
<dbReference type="PANTHER" id="PTHR31956:SF1">
    <property type="entry name" value="NON-SPECIFIC PHOSPHOLIPASE C1"/>
    <property type="match status" value="1"/>
</dbReference>
<dbReference type="InterPro" id="IPR007312">
    <property type="entry name" value="Phosphoesterase"/>
</dbReference>
<feature type="chain" id="PRO_5005251010" evidence="3">
    <location>
        <begin position="33"/>
        <end position="789"/>
    </location>
</feature>
<feature type="signal peptide" evidence="3">
    <location>
        <begin position="1"/>
        <end position="32"/>
    </location>
</feature>
<dbReference type="AlphaFoldDB" id="A0A0J1FM20"/>
<dbReference type="Pfam" id="PF04185">
    <property type="entry name" value="Phosphoesterase"/>
    <property type="match status" value="1"/>
</dbReference>
<keyword evidence="1 4" id="KW-0378">Hydrolase</keyword>
<dbReference type="EMBL" id="LDZY01000013">
    <property type="protein sequence ID" value="KLU64519.1"/>
    <property type="molecule type" value="Genomic_DNA"/>
</dbReference>
<dbReference type="PANTHER" id="PTHR31956">
    <property type="entry name" value="NON-SPECIFIC PHOSPHOLIPASE C4-RELATED"/>
    <property type="match status" value="1"/>
</dbReference>
<dbReference type="CDD" id="cd16013">
    <property type="entry name" value="AcpA"/>
    <property type="match status" value="1"/>
</dbReference>
<dbReference type="PATRIC" id="fig|476652.3.peg.3656"/>
<dbReference type="STRING" id="476652.DEAC_c34650"/>
<keyword evidence="3" id="KW-0732">Signal</keyword>
<organism evidence="4 5">
    <name type="scientific">Desulfosporosinus acididurans</name>
    <dbReference type="NCBI Taxonomy" id="476652"/>
    <lineage>
        <taxon>Bacteria</taxon>
        <taxon>Bacillati</taxon>
        <taxon>Bacillota</taxon>
        <taxon>Clostridia</taxon>
        <taxon>Eubacteriales</taxon>
        <taxon>Desulfitobacteriaceae</taxon>
        <taxon>Desulfosporosinus</taxon>
    </lineage>
</organism>
<evidence type="ECO:0000313" key="4">
    <source>
        <dbReference type="EMBL" id="KLU64519.1"/>
    </source>
</evidence>
<gene>
    <name evidence="4" type="primary">plcN</name>
    <name evidence="4" type="ORF">DEAC_c34650</name>
</gene>
<sequence>MKVIIKRAFTVLASTALIGTLVTAGTVPPALADVTSTPNNTQVISGAKANTPIQHVVVIFNENESFDHYFGTYPVAQNPNGEPPFYATPGTPTVNGLTAALLTNNPNSANPQRLDRSQAWTKDMDHGYTSEQKSFDGGLMDKFVENDGHGDPTVMDYFGGNTVTAFWNYAQHFALNDSYFGSDLGPSTPGALNVVSGETGGATVYSNNQANGGKELQPKDYPKSVTSNGTVIGDSDPYYDYASKGKTISMAGKNVGDLLNAKGLTWGCFFGGYDNPAAQHKNIHGDEVTDYIPHHEPFQYYGATSNTKHQKPSFATTIGQDDQANHQYDMTDFWAAADAGNLPNYSFLKAPAYQDGHPEYSDPLDEQTFLVQTVNKLESLPSWKSTAIFVCYDDSDGWYDHVMPPIVNQSNDPAVDALEGNNAGTKAPLNGEKDRLGYGPRFPMVVISPYAKHNAVINTTVDQSSVLRFVEDNWNLGRIGGGSFDAEAGSLNDMFDFSQGYSNPPVFLNPNSGEPAAQIAPFKQNGLLYMTLGDLEQSLDVQPHQSGNNVWFMYGNHLVNIPSNGDTVTVDTKPVKLGSPIVNGTGFIYLPIDNLAKALNAKIVQYKSDQILFQSSEAPDQLGGLNTNSNTATTAGKVKSSPAAMNITIKSDDNAGTNSLSISTPETITSPEFKTLVNQTIKNAQSGKTYNLIITATDASGNPVKASGTAYVTFAPGVIDKKGTLAASGKNISTTPVAVTLDSSGKAVLTYTVGTAPTDWDAYDYDVITISNSAQTSAASYMNEINILS</sequence>
<reference evidence="4 5" key="1">
    <citation type="submission" date="2015-06" db="EMBL/GenBank/DDBJ databases">
        <title>Draft genome of the moderately acidophilic sulfate reducer Candidatus Desulfosporosinus acididurans strain M1.</title>
        <authorList>
            <person name="Poehlein A."/>
            <person name="Petzsch P."/>
            <person name="Johnson B.D."/>
            <person name="Schloemann M."/>
            <person name="Daniel R."/>
            <person name="Muehling M."/>
        </authorList>
    </citation>
    <scope>NUCLEOTIDE SEQUENCE [LARGE SCALE GENOMIC DNA]</scope>
    <source>
        <strain evidence="4 5">M1</strain>
    </source>
</reference>
<feature type="region of interest" description="Disordered" evidence="2">
    <location>
        <begin position="619"/>
        <end position="639"/>
    </location>
</feature>
<dbReference type="InterPro" id="IPR017850">
    <property type="entry name" value="Alkaline_phosphatase_core_sf"/>
</dbReference>
<evidence type="ECO:0000256" key="3">
    <source>
        <dbReference type="SAM" id="SignalP"/>
    </source>
</evidence>
<protein>
    <submittedName>
        <fullName evidence="4">Non-hemolytic phospholipase C</fullName>
        <ecNumber evidence="4">3.1.4.3</ecNumber>
    </submittedName>
</protein>
<dbReference type="EC" id="3.1.4.3" evidence="4"/>
<dbReference type="RefSeq" id="WP_083996246.1">
    <property type="nucleotide sequence ID" value="NZ_LDZY01000013.1"/>
</dbReference>
<dbReference type="GO" id="GO:0034480">
    <property type="term" value="F:phosphatidylcholine phospholipase C activity"/>
    <property type="evidence" value="ECO:0007669"/>
    <property type="project" value="UniProtKB-EC"/>
</dbReference>
<feature type="compositionally biased region" description="Polar residues" evidence="2">
    <location>
        <begin position="619"/>
        <end position="634"/>
    </location>
</feature>
<evidence type="ECO:0000313" key="5">
    <source>
        <dbReference type="Proteomes" id="UP000036356"/>
    </source>
</evidence>
<keyword evidence="5" id="KW-1185">Reference proteome</keyword>
<evidence type="ECO:0000256" key="2">
    <source>
        <dbReference type="SAM" id="MobiDB-lite"/>
    </source>
</evidence>
<accession>A0A0J1FM20</accession>
<proteinExistence type="predicted"/>